<evidence type="ECO:0000256" key="6">
    <source>
        <dbReference type="ARBA" id="ARBA00022927"/>
    </source>
</evidence>
<name>A0A3B1B6S9_9ZZZZ</name>
<evidence type="ECO:0000313" key="12">
    <source>
        <dbReference type="EMBL" id="VAX13939.1"/>
    </source>
</evidence>
<dbReference type="InterPro" id="IPR004692">
    <property type="entry name" value="SecG"/>
</dbReference>
<feature type="region of interest" description="Disordered" evidence="10">
    <location>
        <begin position="87"/>
        <end position="135"/>
    </location>
</feature>
<accession>A0A3B1B6S9</accession>
<evidence type="ECO:0000256" key="9">
    <source>
        <dbReference type="ARBA" id="ARBA00023136"/>
    </source>
</evidence>
<comment type="similarity">
    <text evidence="2">Belongs to the SecG family.</text>
</comment>
<dbReference type="GO" id="GO:0065002">
    <property type="term" value="P:intracellular protein transmembrane transport"/>
    <property type="evidence" value="ECO:0007669"/>
    <property type="project" value="TreeGrafter"/>
</dbReference>
<keyword evidence="7 11" id="KW-1133">Transmembrane helix</keyword>
<dbReference type="AlphaFoldDB" id="A0A3B1B6S9"/>
<dbReference type="Pfam" id="PF03840">
    <property type="entry name" value="SecG"/>
    <property type="match status" value="1"/>
</dbReference>
<dbReference type="GO" id="GO:0015450">
    <property type="term" value="F:protein-transporting ATPase activity"/>
    <property type="evidence" value="ECO:0007669"/>
    <property type="project" value="InterPro"/>
</dbReference>
<evidence type="ECO:0000256" key="4">
    <source>
        <dbReference type="ARBA" id="ARBA00022475"/>
    </source>
</evidence>
<evidence type="ECO:0000256" key="7">
    <source>
        <dbReference type="ARBA" id="ARBA00022989"/>
    </source>
</evidence>
<dbReference type="GO" id="GO:0009306">
    <property type="term" value="P:protein secretion"/>
    <property type="evidence" value="ECO:0007669"/>
    <property type="project" value="InterPro"/>
</dbReference>
<dbReference type="PANTHER" id="PTHR34182:SF1">
    <property type="entry name" value="PROTEIN-EXPORT MEMBRANE PROTEIN SECG"/>
    <property type="match status" value="1"/>
</dbReference>
<sequence>MLYNIILVIHVLIASGLIALVLLQQGKGADAGAAFGSGASGTVFGSQGSASFLTRTTAVLATLFFVTSLTLFTLAANLSKPTSVVDTHAGQASEIGQPVPQAADAGIPKDAAVPKDVPTVPAGSDVPGNDVPVSK</sequence>
<dbReference type="NCBIfam" id="TIGR00810">
    <property type="entry name" value="secG"/>
    <property type="match status" value="1"/>
</dbReference>
<dbReference type="PANTHER" id="PTHR34182">
    <property type="entry name" value="PROTEIN-EXPORT MEMBRANE PROTEIN SECG"/>
    <property type="match status" value="1"/>
</dbReference>
<comment type="subcellular location">
    <subcellularLocation>
        <location evidence="1">Cell membrane</location>
        <topology evidence="1">Multi-pass membrane protein</topology>
    </subcellularLocation>
</comment>
<evidence type="ECO:0000256" key="5">
    <source>
        <dbReference type="ARBA" id="ARBA00022692"/>
    </source>
</evidence>
<keyword evidence="3" id="KW-0813">Transport</keyword>
<evidence type="ECO:0000256" key="2">
    <source>
        <dbReference type="ARBA" id="ARBA00008445"/>
    </source>
</evidence>
<dbReference type="EMBL" id="UOFZ01000145">
    <property type="protein sequence ID" value="VAX13939.1"/>
    <property type="molecule type" value="Genomic_DNA"/>
</dbReference>
<evidence type="ECO:0000256" key="10">
    <source>
        <dbReference type="SAM" id="MobiDB-lite"/>
    </source>
</evidence>
<reference evidence="12" key="1">
    <citation type="submission" date="2018-06" db="EMBL/GenBank/DDBJ databases">
        <authorList>
            <person name="Zhirakovskaya E."/>
        </authorList>
    </citation>
    <scope>NUCLEOTIDE SEQUENCE</scope>
</reference>
<dbReference type="PRINTS" id="PR01651">
    <property type="entry name" value="SECGEXPORT"/>
</dbReference>
<gene>
    <name evidence="12" type="ORF">MNBD_GAMMA24-415</name>
</gene>
<feature type="transmembrane region" description="Helical" evidence="11">
    <location>
        <begin position="52"/>
        <end position="74"/>
    </location>
</feature>
<organism evidence="12">
    <name type="scientific">hydrothermal vent metagenome</name>
    <dbReference type="NCBI Taxonomy" id="652676"/>
    <lineage>
        <taxon>unclassified sequences</taxon>
        <taxon>metagenomes</taxon>
        <taxon>ecological metagenomes</taxon>
    </lineage>
</organism>
<keyword evidence="4" id="KW-1003">Cell membrane</keyword>
<keyword evidence="9 11" id="KW-0472">Membrane</keyword>
<keyword evidence="6" id="KW-0653">Protein transport</keyword>
<keyword evidence="8" id="KW-0811">Translocation</keyword>
<proteinExistence type="inferred from homology"/>
<evidence type="ECO:0000256" key="11">
    <source>
        <dbReference type="SAM" id="Phobius"/>
    </source>
</evidence>
<evidence type="ECO:0000256" key="3">
    <source>
        <dbReference type="ARBA" id="ARBA00022448"/>
    </source>
</evidence>
<evidence type="ECO:0000256" key="1">
    <source>
        <dbReference type="ARBA" id="ARBA00004651"/>
    </source>
</evidence>
<dbReference type="GO" id="GO:0005886">
    <property type="term" value="C:plasma membrane"/>
    <property type="evidence" value="ECO:0007669"/>
    <property type="project" value="UniProtKB-SubCell"/>
</dbReference>
<evidence type="ECO:0000256" key="8">
    <source>
        <dbReference type="ARBA" id="ARBA00023010"/>
    </source>
</evidence>
<keyword evidence="5 11" id="KW-0812">Transmembrane</keyword>
<protein>
    <submittedName>
        <fullName evidence="12">Protein translocase membrane subunit SecG</fullName>
    </submittedName>
</protein>
<dbReference type="GO" id="GO:0043952">
    <property type="term" value="P:protein transport by the Sec complex"/>
    <property type="evidence" value="ECO:0007669"/>
    <property type="project" value="TreeGrafter"/>
</dbReference>